<evidence type="ECO:0000313" key="2">
    <source>
        <dbReference type="Proteomes" id="UP001501442"/>
    </source>
</evidence>
<dbReference type="InterPro" id="IPR023198">
    <property type="entry name" value="PGP-like_dom2"/>
</dbReference>
<comment type="caution">
    <text evidence="1">The sequence shown here is derived from an EMBL/GenBank/DDBJ whole genome shotgun (WGS) entry which is preliminary data.</text>
</comment>
<dbReference type="InterPro" id="IPR036412">
    <property type="entry name" value="HAD-like_sf"/>
</dbReference>
<dbReference type="SUPFAM" id="SSF56784">
    <property type="entry name" value="HAD-like"/>
    <property type="match status" value="1"/>
</dbReference>
<dbReference type="InterPro" id="IPR050155">
    <property type="entry name" value="HAD-like_hydrolase_sf"/>
</dbReference>
<dbReference type="PANTHER" id="PTHR43434:SF1">
    <property type="entry name" value="PHOSPHOGLYCOLATE PHOSPHATASE"/>
    <property type="match status" value="1"/>
</dbReference>
<dbReference type="Pfam" id="PF12710">
    <property type="entry name" value="HAD"/>
    <property type="match status" value="1"/>
</dbReference>
<dbReference type="EMBL" id="BAABHK010000011">
    <property type="protein sequence ID" value="GAA4632602.1"/>
    <property type="molecule type" value="Genomic_DNA"/>
</dbReference>
<dbReference type="Gene3D" id="3.40.50.1000">
    <property type="entry name" value="HAD superfamily/HAD-like"/>
    <property type="match status" value="1"/>
</dbReference>
<keyword evidence="2" id="KW-1185">Reference proteome</keyword>
<dbReference type="SFLD" id="SFLDG01129">
    <property type="entry name" value="C1.5:_HAD__Beta-PGM__Phosphata"/>
    <property type="match status" value="1"/>
</dbReference>
<gene>
    <name evidence="1" type="ORF">GCM10023196_066660</name>
</gene>
<dbReference type="PANTHER" id="PTHR43434">
    <property type="entry name" value="PHOSPHOGLYCOLATE PHOSPHATASE"/>
    <property type="match status" value="1"/>
</dbReference>
<organism evidence="1 2">
    <name type="scientific">Actinoallomurus vinaceus</name>
    <dbReference type="NCBI Taxonomy" id="1080074"/>
    <lineage>
        <taxon>Bacteria</taxon>
        <taxon>Bacillati</taxon>
        <taxon>Actinomycetota</taxon>
        <taxon>Actinomycetes</taxon>
        <taxon>Streptosporangiales</taxon>
        <taxon>Thermomonosporaceae</taxon>
        <taxon>Actinoallomurus</taxon>
    </lineage>
</organism>
<name>A0ABP8UIR2_9ACTN</name>
<dbReference type="Proteomes" id="UP001501442">
    <property type="component" value="Unassembled WGS sequence"/>
</dbReference>
<dbReference type="Gene3D" id="1.10.150.240">
    <property type="entry name" value="Putative phosphatase, domain 2"/>
    <property type="match status" value="1"/>
</dbReference>
<proteinExistence type="predicted"/>
<dbReference type="RefSeq" id="WP_345435601.1">
    <property type="nucleotide sequence ID" value="NZ_BAABHK010000011.1"/>
</dbReference>
<dbReference type="InterPro" id="IPR023214">
    <property type="entry name" value="HAD_sf"/>
</dbReference>
<sequence>MRTLVLWDIDHTLVSITGLSAEIHAAVFQAIIGRPLERLAHMAGRTDRAIISETLQLHSLTPTEDVMTAFGDALATAFTDRADDLRRRGRILPGVEEALSALAARPEVVQSVLTGNMDSIASAKLTAFGLHRFVDLDIGAFGFDGLERPPLVGLARERAAEKYGGSFDPAHTVLVGDTPHDVLAGHHGGARVVAVATGASDEAALRAAGAELVLADLSDTDDVVRSVLGLSAP</sequence>
<evidence type="ECO:0000313" key="1">
    <source>
        <dbReference type="EMBL" id="GAA4632602.1"/>
    </source>
</evidence>
<reference evidence="2" key="1">
    <citation type="journal article" date="2019" name="Int. J. Syst. Evol. Microbiol.">
        <title>The Global Catalogue of Microorganisms (GCM) 10K type strain sequencing project: providing services to taxonomists for standard genome sequencing and annotation.</title>
        <authorList>
            <consortium name="The Broad Institute Genomics Platform"/>
            <consortium name="The Broad Institute Genome Sequencing Center for Infectious Disease"/>
            <person name="Wu L."/>
            <person name="Ma J."/>
        </authorList>
    </citation>
    <scope>NUCLEOTIDE SEQUENCE [LARGE SCALE GENOMIC DNA]</scope>
    <source>
        <strain evidence="2">JCM 17939</strain>
    </source>
</reference>
<accession>A0ABP8UIR2</accession>
<dbReference type="SFLD" id="SFLDS00003">
    <property type="entry name" value="Haloacid_Dehalogenase"/>
    <property type="match status" value="1"/>
</dbReference>
<protein>
    <submittedName>
        <fullName evidence="1">Haloacid dehalogenase-like hydrolase</fullName>
    </submittedName>
</protein>